<evidence type="ECO:0000256" key="3">
    <source>
        <dbReference type="ARBA" id="ARBA00022692"/>
    </source>
</evidence>
<keyword evidence="2 15" id="KW-0645">Protease</keyword>
<comment type="catalytic activity">
    <reaction evidence="11 15">
        <text>Hydrolyzes the peptide bond -P2-(S-farnesyl or geranylgeranyl)C-P1'-P2'-P3'-COOH where P1' and P2' are amino acids with aliphatic side chains and P3' is any C-terminal residue.</text>
        <dbReference type="EC" id="3.4.24.84"/>
    </reaction>
</comment>
<comment type="function">
    <text evidence="15">Proteolytically removes the C-terminal three residues of farnesylated proteins.</text>
</comment>
<dbReference type="Pfam" id="PF16491">
    <property type="entry name" value="Peptidase_M48_N"/>
    <property type="match status" value="1"/>
</dbReference>
<dbReference type="CDD" id="cd07343">
    <property type="entry name" value="M48A_Zmpste24p_like"/>
    <property type="match status" value="1"/>
</dbReference>
<keyword evidence="6 15" id="KW-0256">Endoplasmic reticulum</keyword>
<evidence type="ECO:0000256" key="11">
    <source>
        <dbReference type="ARBA" id="ARBA00044456"/>
    </source>
</evidence>
<feature type="binding site" evidence="14">
    <location>
        <position position="377"/>
    </location>
    <ligand>
        <name>Zn(2+)</name>
        <dbReference type="ChEBI" id="CHEBI:29105"/>
        <note>catalytic</note>
    </ligand>
</feature>
<dbReference type="GO" id="GO:0046872">
    <property type="term" value="F:metal ion binding"/>
    <property type="evidence" value="ECO:0007669"/>
    <property type="project" value="UniProtKB-UniRule"/>
</dbReference>
<organism evidence="19 20">
    <name type="scientific">Septoria linicola</name>
    <dbReference type="NCBI Taxonomy" id="215465"/>
    <lineage>
        <taxon>Eukaryota</taxon>
        <taxon>Fungi</taxon>
        <taxon>Dikarya</taxon>
        <taxon>Ascomycota</taxon>
        <taxon>Pezizomycotina</taxon>
        <taxon>Dothideomycetes</taxon>
        <taxon>Dothideomycetidae</taxon>
        <taxon>Mycosphaerellales</taxon>
        <taxon>Mycosphaerellaceae</taxon>
        <taxon>Septoria</taxon>
    </lineage>
</organism>
<evidence type="ECO:0000256" key="4">
    <source>
        <dbReference type="ARBA" id="ARBA00022723"/>
    </source>
</evidence>
<evidence type="ECO:0000313" key="19">
    <source>
        <dbReference type="EMBL" id="USW57971.1"/>
    </source>
</evidence>
<evidence type="ECO:0000256" key="9">
    <source>
        <dbReference type="ARBA" id="ARBA00023049"/>
    </source>
</evidence>
<dbReference type="PANTHER" id="PTHR10120">
    <property type="entry name" value="CAAX PRENYL PROTEASE 1"/>
    <property type="match status" value="1"/>
</dbReference>
<keyword evidence="4 14" id="KW-0479">Metal-binding</keyword>
<protein>
    <recommendedName>
        <fullName evidence="15">CAAX prenyl protease</fullName>
        <ecNumber evidence="15">3.4.24.84</ecNumber>
    </recommendedName>
</protein>
<evidence type="ECO:0000256" key="6">
    <source>
        <dbReference type="ARBA" id="ARBA00022824"/>
    </source>
</evidence>
<feature type="active site" evidence="13">
    <location>
        <position position="299"/>
    </location>
</feature>
<feature type="region of interest" description="Disordered" evidence="16">
    <location>
        <begin position="444"/>
        <end position="465"/>
    </location>
</feature>
<dbReference type="Gene3D" id="3.30.2010.10">
    <property type="entry name" value="Metalloproteases ('zincins'), catalytic domain"/>
    <property type="match status" value="1"/>
</dbReference>
<dbReference type="EC" id="3.4.24.84" evidence="15"/>
<keyword evidence="7 14" id="KW-0862">Zinc</keyword>
<evidence type="ECO:0000259" key="17">
    <source>
        <dbReference type="Pfam" id="PF01435"/>
    </source>
</evidence>
<comment type="subcellular location">
    <subcellularLocation>
        <location evidence="1 15">Endoplasmic reticulum membrane</location>
        <topology evidence="1 15">Multi-pass membrane protein</topology>
    </subcellularLocation>
</comment>
<dbReference type="GO" id="GO:0004222">
    <property type="term" value="F:metalloendopeptidase activity"/>
    <property type="evidence" value="ECO:0007669"/>
    <property type="project" value="UniProtKB-UniRule"/>
</dbReference>
<feature type="domain" description="CAAX prenyl protease 1 N-terminal" evidence="18">
    <location>
        <begin position="40"/>
        <end position="224"/>
    </location>
</feature>
<dbReference type="AlphaFoldDB" id="A0A9Q9B7T4"/>
<sequence>MDFLRRLSAAIDQDWIPWKTLIITFSVAEYALESYLTYRQYQILKSTRIPAQLKNEIDQKTYDKSQAYGRAKAKFGVINGAFQQLKNLALITYNFYPAWWAVSGLLVSRYAPARFSGEITRSLVFSFSYSWIETFIGLPFSYYHHFVLEEKFGFNKQTLGLWLTDMVKGQALSLAFGIPIGAAFFKIIQKTGDNFFFYIWVFMLLIQLLAITIYPSFIVPLFNTLTPLPAGELKERVETLAAKLSFPLGKLQVIDGSKRSSHSNAYFTGLPFLQKKIVLYDTLIEKSTTPEIEAVLAHELGHWKMGHTAKLLGISSGHLFYIFALFSVFIKNNSLYRAFGFEVERPILIGFLLFNEVLSPTDSLVKFGMNALTRKFEFEADAFSHKLGYASELAAALIKLQKQNLSSMDADWMYSAFHYSHPILTERLKAIGWTSEHKVSSEDVNIGGKNAAAEAAQPNGEKKEL</sequence>
<evidence type="ECO:0000256" key="7">
    <source>
        <dbReference type="ARBA" id="ARBA00022833"/>
    </source>
</evidence>
<evidence type="ECO:0000256" key="13">
    <source>
        <dbReference type="PIRSR" id="PIRSR627057-1"/>
    </source>
</evidence>
<keyword evidence="3 15" id="KW-0812">Transmembrane</keyword>
<evidence type="ECO:0000256" key="8">
    <source>
        <dbReference type="ARBA" id="ARBA00022989"/>
    </source>
</evidence>
<keyword evidence="8 15" id="KW-1133">Transmembrane helix</keyword>
<keyword evidence="5 15" id="KW-0378">Hydrolase</keyword>
<dbReference type="Proteomes" id="UP001056384">
    <property type="component" value="Chromosome 10"/>
</dbReference>
<dbReference type="Pfam" id="PF01435">
    <property type="entry name" value="Peptidase_M48"/>
    <property type="match status" value="1"/>
</dbReference>
<evidence type="ECO:0000256" key="2">
    <source>
        <dbReference type="ARBA" id="ARBA00022670"/>
    </source>
</evidence>
<feature type="transmembrane region" description="Helical" evidence="15">
    <location>
        <begin position="93"/>
        <end position="111"/>
    </location>
</feature>
<evidence type="ECO:0000256" key="5">
    <source>
        <dbReference type="ARBA" id="ARBA00022801"/>
    </source>
</evidence>
<evidence type="ECO:0000256" key="10">
    <source>
        <dbReference type="ARBA" id="ARBA00023136"/>
    </source>
</evidence>
<accession>A0A9Q9B7T4</accession>
<dbReference type="InterPro" id="IPR032456">
    <property type="entry name" value="Peptidase_M48_N"/>
</dbReference>
<evidence type="ECO:0000313" key="20">
    <source>
        <dbReference type="Proteomes" id="UP001056384"/>
    </source>
</evidence>
<feature type="active site" description="Proton donor" evidence="13">
    <location>
        <position position="381"/>
    </location>
</feature>
<name>A0A9Q9B7T4_9PEZI</name>
<gene>
    <name evidence="19" type="ORF">Slin15195_G112900</name>
</gene>
<dbReference type="InterPro" id="IPR027057">
    <property type="entry name" value="CAXX_Prtase_1"/>
</dbReference>
<dbReference type="GO" id="GO:0005789">
    <property type="term" value="C:endoplasmic reticulum membrane"/>
    <property type="evidence" value="ECO:0007669"/>
    <property type="project" value="UniProtKB-SubCell"/>
</dbReference>
<proteinExistence type="inferred from homology"/>
<evidence type="ECO:0000256" key="1">
    <source>
        <dbReference type="ARBA" id="ARBA00004477"/>
    </source>
</evidence>
<dbReference type="EMBL" id="CP099427">
    <property type="protein sequence ID" value="USW57971.1"/>
    <property type="molecule type" value="Genomic_DNA"/>
</dbReference>
<evidence type="ECO:0000256" key="14">
    <source>
        <dbReference type="PIRSR" id="PIRSR627057-2"/>
    </source>
</evidence>
<evidence type="ECO:0000259" key="18">
    <source>
        <dbReference type="Pfam" id="PF16491"/>
    </source>
</evidence>
<keyword evidence="20" id="KW-1185">Reference proteome</keyword>
<dbReference type="FunFam" id="3.30.2010.10:FF:000002">
    <property type="entry name" value="CAAX prenyl protease"/>
    <property type="match status" value="1"/>
</dbReference>
<comment type="cofactor">
    <cofactor evidence="14 15">
        <name>Zn(2+)</name>
        <dbReference type="ChEBI" id="CHEBI:29105"/>
    </cofactor>
    <text evidence="14 15">Binds 1 zinc ion per subunit.</text>
</comment>
<feature type="transmembrane region" description="Helical" evidence="15">
    <location>
        <begin position="195"/>
        <end position="217"/>
    </location>
</feature>
<comment type="similarity">
    <text evidence="12 15">Belongs to the peptidase M48A family.</text>
</comment>
<feature type="transmembrane region" description="Helical" evidence="15">
    <location>
        <begin position="123"/>
        <end position="143"/>
    </location>
</feature>
<feature type="transmembrane region" description="Helical" evidence="15">
    <location>
        <begin position="311"/>
        <end position="330"/>
    </location>
</feature>
<dbReference type="InterPro" id="IPR001915">
    <property type="entry name" value="Peptidase_M48"/>
</dbReference>
<feature type="binding site" evidence="14">
    <location>
        <position position="302"/>
    </location>
    <ligand>
        <name>Zn(2+)</name>
        <dbReference type="ChEBI" id="CHEBI:29105"/>
        <note>catalytic</note>
    </ligand>
</feature>
<evidence type="ECO:0000256" key="15">
    <source>
        <dbReference type="RuleBase" id="RU366005"/>
    </source>
</evidence>
<keyword evidence="9 15" id="KW-0482">Metalloprotease</keyword>
<dbReference type="GO" id="GO:0071586">
    <property type="term" value="P:CAAX-box protein processing"/>
    <property type="evidence" value="ECO:0007669"/>
    <property type="project" value="UniProtKB-UniRule"/>
</dbReference>
<reference evidence="19" key="1">
    <citation type="submission" date="2022-06" db="EMBL/GenBank/DDBJ databases">
        <title>Complete genome sequences of two strains of the flax pathogen Septoria linicola.</title>
        <authorList>
            <person name="Lapalu N."/>
            <person name="Simon A."/>
            <person name="Demenou B."/>
            <person name="Paumier D."/>
            <person name="Guillot M.-P."/>
            <person name="Gout L."/>
            <person name="Valade R."/>
        </authorList>
    </citation>
    <scope>NUCLEOTIDE SEQUENCE</scope>
    <source>
        <strain evidence="19">SE15195</strain>
    </source>
</reference>
<keyword evidence="10 15" id="KW-0472">Membrane</keyword>
<feature type="transmembrane region" description="Helical" evidence="15">
    <location>
        <begin position="171"/>
        <end position="188"/>
    </location>
</feature>
<evidence type="ECO:0000256" key="12">
    <source>
        <dbReference type="ARBA" id="ARBA00060927"/>
    </source>
</evidence>
<feature type="binding site" evidence="14">
    <location>
        <position position="298"/>
    </location>
    <ligand>
        <name>Zn(2+)</name>
        <dbReference type="ChEBI" id="CHEBI:29105"/>
        <note>catalytic</note>
    </ligand>
</feature>
<evidence type="ECO:0000256" key="16">
    <source>
        <dbReference type="SAM" id="MobiDB-lite"/>
    </source>
</evidence>
<feature type="domain" description="Peptidase M48" evidence="17">
    <location>
        <begin position="228"/>
        <end position="431"/>
    </location>
</feature>